<protein>
    <submittedName>
        <fullName evidence="1">Uncharacterized protein</fullName>
    </submittedName>
</protein>
<reference evidence="3" key="3">
    <citation type="submission" date="2020-05" db="EMBL/GenBank/DDBJ databases">
        <title>Complete genome sequence of Bradyrhizobium diazoefficiens XF6 isolated from soybean nodule.</title>
        <authorList>
            <person name="Noda R."/>
            <person name="Kakizaki K."/>
            <person name="Minamisawa K."/>
        </authorList>
    </citation>
    <scope>NUCLEOTIDE SEQUENCE</scope>
    <source>
        <strain evidence="3">XF6</strain>
    </source>
</reference>
<dbReference type="EMBL" id="AP023091">
    <property type="protein sequence ID" value="BCE21709.1"/>
    <property type="molecule type" value="Genomic_DNA"/>
</dbReference>
<reference evidence="2" key="2">
    <citation type="submission" date="2020-05" db="EMBL/GenBank/DDBJ databases">
        <title>Complete genome sequence of Bradyrhizobium diazoefficiens XF4 isolated from soybean nodule.</title>
        <authorList>
            <person name="Noda R."/>
            <person name="Kakizaki K."/>
            <person name="Minamisawa K."/>
        </authorList>
    </citation>
    <scope>NUCLEOTIDE SEQUENCE</scope>
    <source>
        <strain evidence="2">XF4</strain>
    </source>
</reference>
<gene>
    <name evidence="1" type="ORF">XF1B_43900</name>
    <name evidence="2" type="ORF">XF4B_43040</name>
    <name evidence="3" type="ORF">XF6B_43060</name>
</gene>
<accession>A0A809X3W6</accession>
<dbReference type="RefSeq" id="WP_162494085.1">
    <property type="nucleotide sequence ID" value="NZ_AJQI01000496.1"/>
</dbReference>
<evidence type="ECO:0000313" key="3">
    <source>
        <dbReference type="EMBL" id="BCE65507.1"/>
    </source>
</evidence>
<dbReference type="GeneID" id="46496178"/>
<reference evidence="1" key="1">
    <citation type="submission" date="2020-05" db="EMBL/GenBank/DDBJ databases">
        <title>Complete genome sequence of Bradyrhizobium diazoefficiens XF1 isolated from soybean nodule.</title>
        <authorList>
            <person name="Noda R."/>
            <person name="Kakizaki K."/>
            <person name="Minamisawa K."/>
        </authorList>
    </citation>
    <scope>NUCLEOTIDE SEQUENCE</scope>
    <source>
        <strain evidence="1">XF1</strain>
    </source>
</reference>
<proteinExistence type="predicted"/>
<organism evidence="1">
    <name type="scientific">Bradyrhizobium diazoefficiens</name>
    <dbReference type="NCBI Taxonomy" id="1355477"/>
    <lineage>
        <taxon>Bacteria</taxon>
        <taxon>Pseudomonadati</taxon>
        <taxon>Pseudomonadota</taxon>
        <taxon>Alphaproteobacteria</taxon>
        <taxon>Hyphomicrobiales</taxon>
        <taxon>Nitrobacteraceae</taxon>
        <taxon>Bradyrhizobium</taxon>
    </lineage>
</organism>
<name>A0A809X3W6_9BRAD</name>
<dbReference type="EMBL" id="AP023094">
    <property type="protein sequence ID" value="BCE47955.1"/>
    <property type="molecule type" value="Genomic_DNA"/>
</dbReference>
<dbReference type="EMBL" id="AP023096">
    <property type="protein sequence ID" value="BCE65507.1"/>
    <property type="molecule type" value="Genomic_DNA"/>
</dbReference>
<sequence>MQFRSFAGSRQEATSRSVIPGCARSRQARNPSGQNKIRQIAHCHATPTLGQFLLSVLRGSPPQGRLDQNSGHMRAIHACVVLYWPIRRKQQNILFDFFNLESSSFIEDDESGNSFHGEKGLPSSKLNQILIEQIGGQLPRIYPAKLMQTADTSPYTENRSYVPGPALTA</sequence>
<evidence type="ECO:0000313" key="1">
    <source>
        <dbReference type="EMBL" id="BCE21709.1"/>
    </source>
</evidence>
<evidence type="ECO:0000313" key="2">
    <source>
        <dbReference type="EMBL" id="BCE47955.1"/>
    </source>
</evidence>
<dbReference type="AlphaFoldDB" id="A0A809X3W6"/>